<evidence type="ECO:0000313" key="2">
    <source>
        <dbReference type="Proteomes" id="UP000076858"/>
    </source>
</evidence>
<accession>A0A162DEL6</accession>
<reference evidence="1 2" key="1">
    <citation type="submission" date="2016-03" db="EMBL/GenBank/DDBJ databases">
        <title>EvidentialGene: Evidence-directed Construction of Genes on Genomes.</title>
        <authorList>
            <person name="Gilbert D.G."/>
            <person name="Choi J.-H."/>
            <person name="Mockaitis K."/>
            <person name="Colbourne J."/>
            <person name="Pfrender M."/>
        </authorList>
    </citation>
    <scope>NUCLEOTIDE SEQUENCE [LARGE SCALE GENOMIC DNA]</scope>
    <source>
        <strain evidence="1 2">Xinb3</strain>
        <tissue evidence="1">Complete organism</tissue>
    </source>
</reference>
<proteinExistence type="predicted"/>
<sequence>MLAERYQQGVNRATSIFLLLILKKKFQHQNSIYILPTIFKVTSIYTSNYYLDIIRTLLYNFKLQKRKPKGFVGARQRTRKVKRFFEEHSHLPEDELCDEIFEPNDIVGDRTLRVAEVENILAVDVSIDDVLSNADFHERMDDGVENDDVFYFCEAPDVHKNFVDDVDDEADCDVDSDIDNELSAIDRQD</sequence>
<evidence type="ECO:0000313" key="1">
    <source>
        <dbReference type="EMBL" id="KZS10744.1"/>
    </source>
</evidence>
<dbReference type="OrthoDB" id="6347320at2759"/>
<organism evidence="1 2">
    <name type="scientific">Daphnia magna</name>
    <dbReference type="NCBI Taxonomy" id="35525"/>
    <lineage>
        <taxon>Eukaryota</taxon>
        <taxon>Metazoa</taxon>
        <taxon>Ecdysozoa</taxon>
        <taxon>Arthropoda</taxon>
        <taxon>Crustacea</taxon>
        <taxon>Branchiopoda</taxon>
        <taxon>Diplostraca</taxon>
        <taxon>Cladocera</taxon>
        <taxon>Anomopoda</taxon>
        <taxon>Daphniidae</taxon>
        <taxon>Daphnia</taxon>
    </lineage>
</organism>
<name>A0A162DEL6_9CRUS</name>
<comment type="caution">
    <text evidence="1">The sequence shown here is derived from an EMBL/GenBank/DDBJ whole genome shotgun (WGS) entry which is preliminary data.</text>
</comment>
<dbReference type="EMBL" id="LRGB01001727">
    <property type="protein sequence ID" value="KZS10744.1"/>
    <property type="molecule type" value="Genomic_DNA"/>
</dbReference>
<dbReference type="AlphaFoldDB" id="A0A162DEL6"/>
<keyword evidence="2" id="KW-1185">Reference proteome</keyword>
<gene>
    <name evidence="1" type="ORF">APZ42_024718</name>
</gene>
<dbReference type="Proteomes" id="UP000076858">
    <property type="component" value="Unassembled WGS sequence"/>
</dbReference>
<protein>
    <submittedName>
        <fullName evidence="1">Uncharacterized protein</fullName>
    </submittedName>
</protein>